<name>A0AAE0DQ51_9LECA</name>
<dbReference type="Proteomes" id="UP001276659">
    <property type="component" value="Unassembled WGS sequence"/>
</dbReference>
<evidence type="ECO:0000313" key="2">
    <source>
        <dbReference type="Proteomes" id="UP001276659"/>
    </source>
</evidence>
<sequence>MALETGLRVEVQMRATRVCYLSGNPRFDFVVLLTLRNGKEPVLFLKNGLQDIKQFQSINSDQIVQCIDNDTGEQLQILRQGPKPSYLRLEPNRGGYVTFTTCDSPKPYELAFDTSSLLPDHHYRLRFNQTDSITHWPSASEESLDALSPGPEWSAVDIPTPSPTKITWTLVGDNDVTFTTLTSPSAPPKITATLSAPSTFSLSNNPPFTFTLTFSTDPQAAITVLAERPRVARNDSDIEILDAETGARIGPEQIEDNLDGPWQEEEFLRIDETYTETRTLDAKRLTEFGGQGMRVGQEYVLRHLGEMWEWWSEDTIDEVMKYAGERGGMGLGRTEGIKFKSGGEMRFKVVE</sequence>
<keyword evidence="2" id="KW-1185">Reference proteome</keyword>
<accession>A0AAE0DQ51</accession>
<reference evidence="1" key="1">
    <citation type="submission" date="2022-11" db="EMBL/GenBank/DDBJ databases">
        <title>Chromosomal genome sequence assembly and mating type (MAT) locus characterization of the leprose asexual lichenized fungus Lepraria neglecta (Nyl.) Erichsen.</title>
        <authorList>
            <person name="Allen J.L."/>
            <person name="Pfeffer B."/>
        </authorList>
    </citation>
    <scope>NUCLEOTIDE SEQUENCE</scope>
    <source>
        <strain evidence="1">Allen 5258</strain>
    </source>
</reference>
<gene>
    <name evidence="1" type="ORF">OEA41_001145</name>
</gene>
<organism evidence="1 2">
    <name type="scientific">Lepraria neglecta</name>
    <dbReference type="NCBI Taxonomy" id="209136"/>
    <lineage>
        <taxon>Eukaryota</taxon>
        <taxon>Fungi</taxon>
        <taxon>Dikarya</taxon>
        <taxon>Ascomycota</taxon>
        <taxon>Pezizomycotina</taxon>
        <taxon>Lecanoromycetes</taxon>
        <taxon>OSLEUM clade</taxon>
        <taxon>Lecanoromycetidae</taxon>
        <taxon>Lecanorales</taxon>
        <taxon>Lecanorineae</taxon>
        <taxon>Stereocaulaceae</taxon>
        <taxon>Lepraria</taxon>
    </lineage>
</organism>
<comment type="caution">
    <text evidence="1">The sequence shown here is derived from an EMBL/GenBank/DDBJ whole genome shotgun (WGS) entry which is preliminary data.</text>
</comment>
<dbReference type="AlphaFoldDB" id="A0AAE0DQ51"/>
<dbReference type="EMBL" id="JASNWA010000003">
    <property type="protein sequence ID" value="KAK3179006.1"/>
    <property type="molecule type" value="Genomic_DNA"/>
</dbReference>
<proteinExistence type="predicted"/>
<protein>
    <submittedName>
        <fullName evidence="1">Uncharacterized protein</fullName>
    </submittedName>
</protein>
<evidence type="ECO:0000313" key="1">
    <source>
        <dbReference type="EMBL" id="KAK3179006.1"/>
    </source>
</evidence>